<dbReference type="Proteomes" id="UP000239724">
    <property type="component" value="Unassembled WGS sequence"/>
</dbReference>
<feature type="transmembrane region" description="Helical" evidence="7">
    <location>
        <begin position="276"/>
        <end position="298"/>
    </location>
</feature>
<name>A0A2S6NC97_RHOGL</name>
<feature type="compositionally biased region" description="Low complexity" evidence="8">
    <location>
        <begin position="1"/>
        <end position="29"/>
    </location>
</feature>
<keyword evidence="6 7" id="KW-0472">Membrane</keyword>
<proteinExistence type="inferred from homology"/>
<evidence type="ECO:0000256" key="4">
    <source>
        <dbReference type="ARBA" id="ARBA00022692"/>
    </source>
</evidence>
<keyword evidence="3" id="KW-1003">Cell membrane</keyword>
<dbReference type="InterPro" id="IPR035906">
    <property type="entry name" value="MetI-like_sf"/>
</dbReference>
<evidence type="ECO:0000313" key="11">
    <source>
        <dbReference type="Proteomes" id="UP000239724"/>
    </source>
</evidence>
<dbReference type="GO" id="GO:0055085">
    <property type="term" value="P:transmembrane transport"/>
    <property type="evidence" value="ECO:0007669"/>
    <property type="project" value="InterPro"/>
</dbReference>
<gene>
    <name evidence="10" type="ORF">CCS01_15900</name>
</gene>
<dbReference type="Pfam" id="PF00528">
    <property type="entry name" value="BPD_transp_1"/>
    <property type="match status" value="1"/>
</dbReference>
<feature type="transmembrane region" description="Helical" evidence="7">
    <location>
        <begin position="177"/>
        <end position="199"/>
    </location>
</feature>
<evidence type="ECO:0000256" key="3">
    <source>
        <dbReference type="ARBA" id="ARBA00022475"/>
    </source>
</evidence>
<keyword evidence="4 7" id="KW-0812">Transmembrane</keyword>
<dbReference type="PANTHER" id="PTHR30193:SF37">
    <property type="entry name" value="INNER MEMBRANE ABC TRANSPORTER PERMEASE PROTEIN YCJO"/>
    <property type="match status" value="1"/>
</dbReference>
<dbReference type="AlphaFoldDB" id="A0A2S6NC97"/>
<feature type="domain" description="ABC transmembrane type-1" evidence="9">
    <location>
        <begin position="137"/>
        <end position="356"/>
    </location>
</feature>
<feature type="transmembrane region" description="Helical" evidence="7">
    <location>
        <begin position="140"/>
        <end position="165"/>
    </location>
</feature>
<evidence type="ECO:0000256" key="6">
    <source>
        <dbReference type="ARBA" id="ARBA00023136"/>
    </source>
</evidence>
<comment type="subcellular location">
    <subcellularLocation>
        <location evidence="1 7">Cell membrane</location>
        <topology evidence="1 7">Multi-pass membrane protein</topology>
    </subcellularLocation>
</comment>
<protein>
    <recommendedName>
        <fullName evidence="9">ABC transmembrane type-1 domain-containing protein</fullName>
    </recommendedName>
</protein>
<dbReference type="SUPFAM" id="SSF161098">
    <property type="entry name" value="MetI-like"/>
    <property type="match status" value="1"/>
</dbReference>
<dbReference type="PROSITE" id="PS50928">
    <property type="entry name" value="ABC_TM1"/>
    <property type="match status" value="1"/>
</dbReference>
<evidence type="ECO:0000256" key="2">
    <source>
        <dbReference type="ARBA" id="ARBA00022448"/>
    </source>
</evidence>
<sequence>MCIIRPMPRWTPSTSSRSPPPTSSTAWRPTRPPTRPSPASRKSSRSTRSAIRPDVMDATPLDTATAALARGRARLRGVGRWRFGRGGPHGSDTGWALAFLIPYAAVFVLFVVYPVLYGLWLGHAPSSYRQLFADPVYLKTVVNTLIYLAIGVNLHLFGALMLSGFFMRKNWRVRSLLLVYILPWAVPAIPTFIAFHWMLNGEWGLINNVLYDVANINGPSWLNYRWLALGSSLVAYIWKWMPFWTVIFLAGRMAIPQELYESAAIDGAVGYKRFTLVTFPLLANLYLICTLLSTIWTLGDFNTIYFVTGGGPALSTHVLATLGIRDAFEVDNPQLGMAAVMSALPLLIPLVIVLMRKLAKSQVQL</sequence>
<dbReference type="EMBL" id="NHRY01000172">
    <property type="protein sequence ID" value="PPQ32229.1"/>
    <property type="molecule type" value="Genomic_DNA"/>
</dbReference>
<comment type="caution">
    <text evidence="10">The sequence shown here is derived from an EMBL/GenBank/DDBJ whole genome shotgun (WGS) entry which is preliminary data.</text>
</comment>
<organism evidence="10 11">
    <name type="scientific">Rhodopila globiformis</name>
    <name type="common">Rhodopseudomonas globiformis</name>
    <dbReference type="NCBI Taxonomy" id="1071"/>
    <lineage>
        <taxon>Bacteria</taxon>
        <taxon>Pseudomonadati</taxon>
        <taxon>Pseudomonadota</taxon>
        <taxon>Alphaproteobacteria</taxon>
        <taxon>Acetobacterales</taxon>
        <taxon>Acetobacteraceae</taxon>
        <taxon>Rhodopila</taxon>
    </lineage>
</organism>
<feature type="transmembrane region" description="Helical" evidence="7">
    <location>
        <begin position="335"/>
        <end position="355"/>
    </location>
</feature>
<dbReference type="Gene3D" id="1.10.3720.10">
    <property type="entry name" value="MetI-like"/>
    <property type="match status" value="1"/>
</dbReference>
<comment type="similarity">
    <text evidence="7">Belongs to the binding-protein-dependent transport system permease family.</text>
</comment>
<feature type="transmembrane region" description="Helical" evidence="7">
    <location>
        <begin position="95"/>
        <end position="120"/>
    </location>
</feature>
<evidence type="ECO:0000256" key="8">
    <source>
        <dbReference type="SAM" id="MobiDB-lite"/>
    </source>
</evidence>
<feature type="transmembrane region" description="Helical" evidence="7">
    <location>
        <begin position="233"/>
        <end position="255"/>
    </location>
</feature>
<evidence type="ECO:0000313" key="10">
    <source>
        <dbReference type="EMBL" id="PPQ32229.1"/>
    </source>
</evidence>
<dbReference type="CDD" id="cd06261">
    <property type="entry name" value="TM_PBP2"/>
    <property type="match status" value="1"/>
</dbReference>
<evidence type="ECO:0000256" key="1">
    <source>
        <dbReference type="ARBA" id="ARBA00004651"/>
    </source>
</evidence>
<dbReference type="PANTHER" id="PTHR30193">
    <property type="entry name" value="ABC TRANSPORTER PERMEASE PROTEIN"/>
    <property type="match status" value="1"/>
</dbReference>
<reference evidence="10 11" key="1">
    <citation type="journal article" date="2018" name="Arch. Microbiol.">
        <title>New insights into the metabolic potential of the phototrophic purple bacterium Rhodopila globiformis DSM 161(T) from its draft genome sequence and evidence for a vanadium-dependent nitrogenase.</title>
        <authorList>
            <person name="Imhoff J.F."/>
            <person name="Rahn T."/>
            <person name="Kunzel S."/>
            <person name="Neulinger S.C."/>
        </authorList>
    </citation>
    <scope>NUCLEOTIDE SEQUENCE [LARGE SCALE GENOMIC DNA]</scope>
    <source>
        <strain evidence="10 11">DSM 161</strain>
    </source>
</reference>
<dbReference type="InterPro" id="IPR051393">
    <property type="entry name" value="ABC_transporter_permease"/>
</dbReference>
<keyword evidence="2 7" id="KW-0813">Transport</keyword>
<feature type="compositionally biased region" description="Low complexity" evidence="8">
    <location>
        <begin position="37"/>
        <end position="49"/>
    </location>
</feature>
<evidence type="ECO:0000256" key="7">
    <source>
        <dbReference type="RuleBase" id="RU363032"/>
    </source>
</evidence>
<keyword evidence="11" id="KW-1185">Reference proteome</keyword>
<accession>A0A2S6NC97</accession>
<dbReference type="GO" id="GO:0005886">
    <property type="term" value="C:plasma membrane"/>
    <property type="evidence" value="ECO:0007669"/>
    <property type="project" value="UniProtKB-SubCell"/>
</dbReference>
<keyword evidence="5 7" id="KW-1133">Transmembrane helix</keyword>
<evidence type="ECO:0000256" key="5">
    <source>
        <dbReference type="ARBA" id="ARBA00022989"/>
    </source>
</evidence>
<feature type="region of interest" description="Disordered" evidence="8">
    <location>
        <begin position="1"/>
        <end position="54"/>
    </location>
</feature>
<dbReference type="InterPro" id="IPR000515">
    <property type="entry name" value="MetI-like"/>
</dbReference>
<evidence type="ECO:0000259" key="9">
    <source>
        <dbReference type="PROSITE" id="PS50928"/>
    </source>
</evidence>